<keyword evidence="3" id="KW-0597">Phosphoprotein</keyword>
<proteinExistence type="predicted"/>
<dbReference type="InterPro" id="IPR003594">
    <property type="entry name" value="HATPase_dom"/>
</dbReference>
<dbReference type="InterPro" id="IPR035965">
    <property type="entry name" value="PAS-like_dom_sf"/>
</dbReference>
<dbReference type="InterPro" id="IPR004358">
    <property type="entry name" value="Sig_transdc_His_kin-like_C"/>
</dbReference>
<keyword evidence="6" id="KW-0175">Coiled coil</keyword>
<keyword evidence="5" id="KW-0418">Kinase</keyword>
<dbReference type="NCBIfam" id="TIGR00229">
    <property type="entry name" value="sensory_box"/>
    <property type="match status" value="1"/>
</dbReference>
<comment type="caution">
    <text evidence="9">The sequence shown here is derived from an EMBL/GenBank/DDBJ whole genome shotgun (WGS) entry which is preliminary data.</text>
</comment>
<dbReference type="OrthoDB" id="9766459at2"/>
<evidence type="ECO:0000256" key="1">
    <source>
        <dbReference type="ARBA" id="ARBA00000085"/>
    </source>
</evidence>
<dbReference type="Pfam" id="PF08448">
    <property type="entry name" value="PAS_4"/>
    <property type="match status" value="1"/>
</dbReference>
<dbReference type="RefSeq" id="WP_099148373.1">
    <property type="nucleotide sequence ID" value="NZ_PDUD01000002.1"/>
</dbReference>
<dbReference type="Gene3D" id="3.30.450.20">
    <property type="entry name" value="PAS domain"/>
    <property type="match status" value="1"/>
</dbReference>
<dbReference type="Gene3D" id="1.10.287.130">
    <property type="match status" value="1"/>
</dbReference>
<dbReference type="SMART" id="SM00387">
    <property type="entry name" value="HATPase_c"/>
    <property type="match status" value="1"/>
</dbReference>
<dbReference type="Gene3D" id="3.30.565.10">
    <property type="entry name" value="Histidine kinase-like ATPase, C-terminal domain"/>
    <property type="match status" value="1"/>
</dbReference>
<dbReference type="EMBL" id="PDUD01000002">
    <property type="protein sequence ID" value="PHN08170.1"/>
    <property type="molecule type" value="Genomic_DNA"/>
</dbReference>
<feature type="coiled-coil region" evidence="6">
    <location>
        <begin position="127"/>
        <end position="161"/>
    </location>
</feature>
<name>A0A2D0NIF4_FLAN2</name>
<dbReference type="SMART" id="SM00388">
    <property type="entry name" value="HisKA"/>
    <property type="match status" value="1"/>
</dbReference>
<dbReference type="InterPro" id="IPR036890">
    <property type="entry name" value="HATPase_C_sf"/>
</dbReference>
<sequence>MGMDLFEKENFLQLVIDSIPVYVFWKDLNSVYLGCNKNFAISAGFKNPEEIIGKTDYDLSWSKEDSDFYRKVDAEVMCSGIPQINFEEPQTIGDQSTRWLRTSKIPLRDESGAVIGMLGMYEDITPKKEMELRLKQQASELKVNNEELRKANIKLEQANIDLEQFSYATSHDLQEPLRMIGGFVGLLNNKNRDKLDEKSKEYIQYVLDGVKRMSSLINGVISYTRLDGSQERFQEVELKALVENKIKDLERVIRLSNAHLEIDLPDQPVYCQPDRIGMLFNNLIGNGIKFNERQPLIRISYEEKADAWLFIVEDNGIGIEADYEEYIFKPFKRLHTRDKYSGNGIGLSICRRIVKIHGGKIWFETKESGGTKFYFTVRKN</sequence>
<dbReference type="InterPro" id="IPR013656">
    <property type="entry name" value="PAS_4"/>
</dbReference>
<dbReference type="InterPro" id="IPR003661">
    <property type="entry name" value="HisK_dim/P_dom"/>
</dbReference>
<dbReference type="SUPFAM" id="SSF55785">
    <property type="entry name" value="PYP-like sensor domain (PAS domain)"/>
    <property type="match status" value="1"/>
</dbReference>
<evidence type="ECO:0000256" key="3">
    <source>
        <dbReference type="ARBA" id="ARBA00022553"/>
    </source>
</evidence>
<dbReference type="InterPro" id="IPR000700">
    <property type="entry name" value="PAS-assoc_C"/>
</dbReference>
<keyword evidence="10" id="KW-1185">Reference proteome</keyword>
<evidence type="ECO:0000313" key="9">
    <source>
        <dbReference type="EMBL" id="PHN08170.1"/>
    </source>
</evidence>
<dbReference type="SUPFAM" id="SSF47384">
    <property type="entry name" value="Homodimeric domain of signal transducing histidine kinase"/>
    <property type="match status" value="1"/>
</dbReference>
<dbReference type="PRINTS" id="PR00344">
    <property type="entry name" value="BCTRLSENSOR"/>
</dbReference>
<dbReference type="InterPro" id="IPR000014">
    <property type="entry name" value="PAS"/>
</dbReference>
<dbReference type="EC" id="2.7.13.3" evidence="2"/>
<protein>
    <recommendedName>
        <fullName evidence="2">histidine kinase</fullName>
        <ecNumber evidence="2">2.7.13.3</ecNumber>
    </recommendedName>
</protein>
<evidence type="ECO:0000256" key="6">
    <source>
        <dbReference type="SAM" id="Coils"/>
    </source>
</evidence>
<evidence type="ECO:0000259" key="8">
    <source>
        <dbReference type="PROSITE" id="PS50113"/>
    </source>
</evidence>
<evidence type="ECO:0000256" key="2">
    <source>
        <dbReference type="ARBA" id="ARBA00012438"/>
    </source>
</evidence>
<reference evidence="9 10" key="1">
    <citation type="submission" date="2017-10" db="EMBL/GenBank/DDBJ databases">
        <title>The draft genome sequence of Lewinella nigricans NBRC 102662.</title>
        <authorList>
            <person name="Wang K."/>
        </authorList>
    </citation>
    <scope>NUCLEOTIDE SEQUENCE [LARGE SCALE GENOMIC DNA]</scope>
    <source>
        <strain evidence="9 10">NBRC 102662</strain>
    </source>
</reference>
<dbReference type="GO" id="GO:0000155">
    <property type="term" value="F:phosphorelay sensor kinase activity"/>
    <property type="evidence" value="ECO:0007669"/>
    <property type="project" value="InterPro"/>
</dbReference>
<dbReference type="InterPro" id="IPR036097">
    <property type="entry name" value="HisK_dim/P_sf"/>
</dbReference>
<dbReference type="InterPro" id="IPR052162">
    <property type="entry name" value="Sensor_kinase/Photoreceptor"/>
</dbReference>
<dbReference type="AlphaFoldDB" id="A0A2D0NIF4"/>
<dbReference type="SUPFAM" id="SSF55874">
    <property type="entry name" value="ATPase domain of HSP90 chaperone/DNA topoisomerase II/histidine kinase"/>
    <property type="match status" value="1"/>
</dbReference>
<dbReference type="InterPro" id="IPR005467">
    <property type="entry name" value="His_kinase_dom"/>
</dbReference>
<dbReference type="PANTHER" id="PTHR43304:SF1">
    <property type="entry name" value="PAC DOMAIN-CONTAINING PROTEIN"/>
    <property type="match status" value="1"/>
</dbReference>
<comment type="catalytic activity">
    <reaction evidence="1">
        <text>ATP + protein L-histidine = ADP + protein N-phospho-L-histidine.</text>
        <dbReference type="EC" id="2.7.13.3"/>
    </reaction>
</comment>
<evidence type="ECO:0000256" key="5">
    <source>
        <dbReference type="ARBA" id="ARBA00022777"/>
    </source>
</evidence>
<accession>A0A2D0NIF4</accession>
<dbReference type="Pfam" id="PF00512">
    <property type="entry name" value="HisKA"/>
    <property type="match status" value="1"/>
</dbReference>
<dbReference type="Pfam" id="PF02518">
    <property type="entry name" value="HATPase_c"/>
    <property type="match status" value="1"/>
</dbReference>
<keyword evidence="4" id="KW-0808">Transferase</keyword>
<evidence type="ECO:0000256" key="4">
    <source>
        <dbReference type="ARBA" id="ARBA00022679"/>
    </source>
</evidence>
<dbReference type="PANTHER" id="PTHR43304">
    <property type="entry name" value="PHYTOCHROME-LIKE PROTEIN CPH1"/>
    <property type="match status" value="1"/>
</dbReference>
<dbReference type="PROSITE" id="PS50109">
    <property type="entry name" value="HIS_KIN"/>
    <property type="match status" value="1"/>
</dbReference>
<evidence type="ECO:0000259" key="7">
    <source>
        <dbReference type="PROSITE" id="PS50109"/>
    </source>
</evidence>
<dbReference type="PROSITE" id="PS50113">
    <property type="entry name" value="PAC"/>
    <property type="match status" value="1"/>
</dbReference>
<evidence type="ECO:0000313" key="10">
    <source>
        <dbReference type="Proteomes" id="UP000223913"/>
    </source>
</evidence>
<dbReference type="Proteomes" id="UP000223913">
    <property type="component" value="Unassembled WGS sequence"/>
</dbReference>
<dbReference type="CDD" id="cd00130">
    <property type="entry name" value="PAS"/>
    <property type="match status" value="1"/>
</dbReference>
<feature type="domain" description="Histidine kinase" evidence="7">
    <location>
        <begin position="168"/>
        <end position="380"/>
    </location>
</feature>
<organism evidence="9 10">
    <name type="scientific">Flavilitoribacter nigricans (strain ATCC 23147 / DSM 23189 / NBRC 102662 / NCIMB 1420 / SS-2)</name>
    <name type="common">Lewinella nigricans</name>
    <dbReference type="NCBI Taxonomy" id="1122177"/>
    <lineage>
        <taxon>Bacteria</taxon>
        <taxon>Pseudomonadati</taxon>
        <taxon>Bacteroidota</taxon>
        <taxon>Saprospiria</taxon>
        <taxon>Saprospirales</taxon>
        <taxon>Lewinellaceae</taxon>
        <taxon>Flavilitoribacter</taxon>
    </lineage>
</organism>
<feature type="domain" description="PAC" evidence="8">
    <location>
        <begin position="82"/>
        <end position="136"/>
    </location>
</feature>
<gene>
    <name evidence="9" type="ORF">CRP01_02290</name>
</gene>
<dbReference type="FunFam" id="3.30.565.10:FF:000006">
    <property type="entry name" value="Sensor histidine kinase WalK"/>
    <property type="match status" value="1"/>
</dbReference>
<dbReference type="CDD" id="cd00082">
    <property type="entry name" value="HisKA"/>
    <property type="match status" value="1"/>
</dbReference>